<protein>
    <submittedName>
        <fullName evidence="9">DMT family transporter</fullName>
    </submittedName>
</protein>
<feature type="transmembrane region" description="Helical" evidence="7">
    <location>
        <begin position="166"/>
        <end position="187"/>
    </location>
</feature>
<gene>
    <name evidence="9" type="ORF">EGK68_18690</name>
</gene>
<evidence type="ECO:0000313" key="10">
    <source>
        <dbReference type="Proteomes" id="UP000275321"/>
    </source>
</evidence>
<feature type="transmembrane region" description="Helical" evidence="7">
    <location>
        <begin position="194"/>
        <end position="211"/>
    </location>
</feature>
<feature type="transmembrane region" description="Helical" evidence="7">
    <location>
        <begin position="312"/>
        <end position="329"/>
    </location>
</feature>
<feature type="transmembrane region" description="Helical" evidence="7">
    <location>
        <begin position="223"/>
        <end position="241"/>
    </location>
</feature>
<keyword evidence="6 7" id="KW-0472">Membrane</keyword>
<feature type="transmembrane region" description="Helical" evidence="7">
    <location>
        <begin position="335"/>
        <end position="354"/>
    </location>
</feature>
<dbReference type="Pfam" id="PF00892">
    <property type="entry name" value="EamA"/>
    <property type="match status" value="2"/>
</dbReference>
<dbReference type="EMBL" id="RHWT01000029">
    <property type="protein sequence ID" value="RSB28890.1"/>
    <property type="molecule type" value="Genomic_DNA"/>
</dbReference>
<evidence type="ECO:0000256" key="1">
    <source>
        <dbReference type="ARBA" id="ARBA00004651"/>
    </source>
</evidence>
<feature type="transmembrane region" description="Helical" evidence="7">
    <location>
        <begin position="83"/>
        <end position="100"/>
    </location>
</feature>
<dbReference type="SUPFAM" id="SSF103481">
    <property type="entry name" value="Multidrug resistance efflux transporter EmrE"/>
    <property type="match status" value="2"/>
</dbReference>
<reference evidence="9 10" key="1">
    <citation type="submission" date="2018-10" db="EMBL/GenBank/DDBJ databases">
        <title>Transmission dynamics of multidrug resistant bacteria on intensive care unit surfaces.</title>
        <authorList>
            <person name="D'Souza A.W."/>
            <person name="Potter R.F."/>
            <person name="Wallace M."/>
            <person name="Shupe A."/>
            <person name="Patel S."/>
            <person name="Sun S."/>
            <person name="Gul D."/>
            <person name="Kwon J.H."/>
            <person name="Andleeb S."/>
            <person name="Burnham C.-A.D."/>
            <person name="Dantas G."/>
        </authorList>
    </citation>
    <scope>NUCLEOTIDE SEQUENCE [LARGE SCALE GENOMIC DNA]</scope>
    <source>
        <strain evidence="9 10">EC_073</strain>
    </source>
</reference>
<feature type="transmembrane region" description="Helical" evidence="7">
    <location>
        <begin position="253"/>
        <end position="274"/>
    </location>
</feature>
<feature type="domain" description="EamA" evidence="8">
    <location>
        <begin position="87"/>
        <end position="211"/>
    </location>
</feature>
<comment type="caution">
    <text evidence="9">The sequence shown here is derived from an EMBL/GenBank/DDBJ whole genome shotgun (WGS) entry which is preliminary data.</text>
</comment>
<evidence type="ECO:0000256" key="6">
    <source>
        <dbReference type="ARBA" id="ARBA00023136"/>
    </source>
</evidence>
<evidence type="ECO:0000256" key="5">
    <source>
        <dbReference type="ARBA" id="ARBA00022989"/>
    </source>
</evidence>
<dbReference type="InterPro" id="IPR000620">
    <property type="entry name" value="EamA_dom"/>
</dbReference>
<feature type="transmembrane region" description="Helical" evidence="7">
    <location>
        <begin position="140"/>
        <end position="160"/>
    </location>
</feature>
<dbReference type="AlphaFoldDB" id="A0A427KHL3"/>
<dbReference type="GO" id="GO:0005886">
    <property type="term" value="C:plasma membrane"/>
    <property type="evidence" value="ECO:0007669"/>
    <property type="project" value="UniProtKB-SubCell"/>
</dbReference>
<comment type="similarity">
    <text evidence="2">Belongs to the EamA transporter family.</text>
</comment>
<keyword evidence="5 7" id="KW-1133">Transmembrane helix</keyword>
<feature type="domain" description="EamA" evidence="8">
    <location>
        <begin position="222"/>
        <end position="352"/>
    </location>
</feature>
<organism evidence="9 10">
    <name type="scientific">Enterobacter cloacae</name>
    <dbReference type="NCBI Taxonomy" id="550"/>
    <lineage>
        <taxon>Bacteria</taxon>
        <taxon>Pseudomonadati</taxon>
        <taxon>Pseudomonadota</taxon>
        <taxon>Gammaproteobacteria</taxon>
        <taxon>Enterobacterales</taxon>
        <taxon>Enterobacteriaceae</taxon>
        <taxon>Enterobacter</taxon>
        <taxon>Enterobacter cloacae complex</taxon>
    </lineage>
</organism>
<keyword evidence="4 7" id="KW-0812">Transmembrane</keyword>
<dbReference type="InterPro" id="IPR037185">
    <property type="entry name" value="EmrE-like"/>
</dbReference>
<name>A0A427KHL3_ENTCL</name>
<feature type="transmembrane region" description="Helical" evidence="7">
    <location>
        <begin position="106"/>
        <end position="128"/>
    </location>
</feature>
<dbReference type="PANTHER" id="PTHR22911">
    <property type="entry name" value="ACYL-MALONYL CONDENSING ENZYME-RELATED"/>
    <property type="match status" value="1"/>
</dbReference>
<sequence>MFFMCMLMADCDRHSTFVASVIEPRRATVKNVFNQAISRFGSLIIGICISNKLLLNYSLYRCAVATYNQAFTGRHMKNVKSSAFVHVCTLLFGLSALIGNKADSGIMTLIFGRGIFAVLALAMILVIFARCSLRAGLTDIGKLMLSGALLGLHWICFFKGVKQGGIAVGTLGFACFPAFVAMFEAIIVRQLPSVTDGIIIALIVSGLLIISPGSAGSNVFTPGLAWGIAAGFTNAVFIIFNRYVRTNAQPLESCLWLCVGCTLFALPGAAGLFQSSFEDLGMLMVLGIFCTALAFTMLILGSRDSSAKSVSFIIALEPVYAILLAWILLAQPVSLTTGLGASLIVGAAILSSRVNKQALTVRSKSSNKISVRND</sequence>
<evidence type="ECO:0000256" key="4">
    <source>
        <dbReference type="ARBA" id="ARBA00022692"/>
    </source>
</evidence>
<accession>A0A427KHL3</accession>
<dbReference type="Proteomes" id="UP000275321">
    <property type="component" value="Unassembled WGS sequence"/>
</dbReference>
<keyword evidence="3" id="KW-1003">Cell membrane</keyword>
<evidence type="ECO:0000313" key="9">
    <source>
        <dbReference type="EMBL" id="RSB28890.1"/>
    </source>
</evidence>
<feature type="transmembrane region" description="Helical" evidence="7">
    <location>
        <begin position="280"/>
        <end position="300"/>
    </location>
</feature>
<evidence type="ECO:0000256" key="3">
    <source>
        <dbReference type="ARBA" id="ARBA00022475"/>
    </source>
</evidence>
<evidence type="ECO:0000256" key="7">
    <source>
        <dbReference type="SAM" id="Phobius"/>
    </source>
</evidence>
<evidence type="ECO:0000259" key="8">
    <source>
        <dbReference type="Pfam" id="PF00892"/>
    </source>
</evidence>
<comment type="subcellular location">
    <subcellularLocation>
        <location evidence="1">Cell membrane</location>
        <topology evidence="1">Multi-pass membrane protein</topology>
    </subcellularLocation>
</comment>
<evidence type="ECO:0000256" key="2">
    <source>
        <dbReference type="ARBA" id="ARBA00007362"/>
    </source>
</evidence>
<proteinExistence type="inferred from homology"/>